<evidence type="ECO:0000313" key="2">
    <source>
        <dbReference type="EMBL" id="RCK78525.1"/>
    </source>
</evidence>
<reference evidence="2 3" key="1">
    <citation type="submission" date="2018-05" db="EMBL/GenBank/DDBJ databases">
        <title>A metagenomic window into the 2 km-deep terrestrial subsurface aquifer revealed taxonomically and functionally diverse microbial community comprising novel uncultured bacterial lineages.</title>
        <authorList>
            <person name="Kadnikov V.V."/>
            <person name="Mardanov A.V."/>
            <person name="Beletsky A.V."/>
            <person name="Banks D."/>
            <person name="Pimenov N.V."/>
            <person name="Frank Y.A."/>
            <person name="Karnachuk O.V."/>
            <person name="Ravin N.V."/>
        </authorList>
    </citation>
    <scope>NUCLEOTIDE SEQUENCE [LARGE SCALE GENOMIC DNA]</scope>
    <source>
        <strain evidence="2">BY5</strain>
    </source>
</reference>
<comment type="caution">
    <text evidence="2">The sequence shown here is derived from an EMBL/GenBank/DDBJ whole genome shotgun (WGS) entry which is preliminary data.</text>
</comment>
<dbReference type="InterPro" id="IPR013520">
    <property type="entry name" value="Ribonucl_H"/>
</dbReference>
<dbReference type="InterPro" id="IPR012337">
    <property type="entry name" value="RNaseH-like_sf"/>
</dbReference>
<accession>A0A367ZK80</accession>
<dbReference type="GO" id="GO:0005829">
    <property type="term" value="C:cytosol"/>
    <property type="evidence" value="ECO:0007669"/>
    <property type="project" value="TreeGrafter"/>
</dbReference>
<dbReference type="InterPro" id="IPR036397">
    <property type="entry name" value="RNaseH_sf"/>
</dbReference>
<gene>
    <name evidence="2" type="ORF">OZSIB_1445</name>
</gene>
<dbReference type="GO" id="GO:0045004">
    <property type="term" value="P:DNA replication proofreading"/>
    <property type="evidence" value="ECO:0007669"/>
    <property type="project" value="TreeGrafter"/>
</dbReference>
<dbReference type="GO" id="GO:0003677">
    <property type="term" value="F:DNA binding"/>
    <property type="evidence" value="ECO:0007669"/>
    <property type="project" value="InterPro"/>
</dbReference>
<dbReference type="PANTHER" id="PTHR30231">
    <property type="entry name" value="DNA POLYMERASE III SUBUNIT EPSILON"/>
    <property type="match status" value="1"/>
</dbReference>
<name>A0A367ZK80_9BACT</name>
<dbReference type="Gene3D" id="3.30.420.10">
    <property type="entry name" value="Ribonuclease H-like superfamily/Ribonuclease H"/>
    <property type="match status" value="1"/>
</dbReference>
<dbReference type="PANTHER" id="PTHR30231:SF41">
    <property type="entry name" value="DNA POLYMERASE III SUBUNIT EPSILON"/>
    <property type="match status" value="1"/>
</dbReference>
<dbReference type="AlphaFoldDB" id="A0A367ZK80"/>
<dbReference type="InterPro" id="IPR006054">
    <property type="entry name" value="DnaQ"/>
</dbReference>
<dbReference type="NCBIfam" id="TIGR00573">
    <property type="entry name" value="dnaq"/>
    <property type="match status" value="1"/>
</dbReference>
<proteinExistence type="predicted"/>
<dbReference type="GO" id="GO:0008408">
    <property type="term" value="F:3'-5' exonuclease activity"/>
    <property type="evidence" value="ECO:0007669"/>
    <property type="project" value="TreeGrafter"/>
</dbReference>
<dbReference type="CDD" id="cd06127">
    <property type="entry name" value="DEDDh"/>
    <property type="match status" value="1"/>
</dbReference>
<dbReference type="SMART" id="SM00479">
    <property type="entry name" value="EXOIII"/>
    <property type="match status" value="1"/>
</dbReference>
<dbReference type="Proteomes" id="UP000252355">
    <property type="component" value="Unassembled WGS sequence"/>
</dbReference>
<dbReference type="Pfam" id="PF00929">
    <property type="entry name" value="RNase_T"/>
    <property type="match status" value="1"/>
</dbReference>
<dbReference type="GO" id="GO:0003887">
    <property type="term" value="F:DNA-directed DNA polymerase activity"/>
    <property type="evidence" value="ECO:0007669"/>
    <property type="project" value="InterPro"/>
</dbReference>
<evidence type="ECO:0000313" key="3">
    <source>
        <dbReference type="Proteomes" id="UP000252355"/>
    </source>
</evidence>
<dbReference type="FunFam" id="3.30.420.10:FF:000045">
    <property type="entry name" value="3'-5' exonuclease DinG"/>
    <property type="match status" value="1"/>
</dbReference>
<dbReference type="EMBL" id="QOQW01000022">
    <property type="protein sequence ID" value="RCK78525.1"/>
    <property type="molecule type" value="Genomic_DNA"/>
</dbReference>
<dbReference type="SUPFAM" id="SSF53098">
    <property type="entry name" value="Ribonuclease H-like"/>
    <property type="match status" value="1"/>
</dbReference>
<sequence length="211" mass="23352">MIPPDFPWTNTPLHELPFVVLDLETTGIEPSTSAITEVAMVTAGPGPEEIFDTLIDPQQPIPPEVVKLTGITDEMVRGKPTLREVMPIIVSILEGSIFVSHNVPFDWGFLDLASREYLGKPLRMHSLCTLRLARRYLNLPANKLAMVARSFGLDLQEAHRALADTQAVKGILRRMLDLLHSKGIKTGGDLVRNDLLFLNAPPPRPSGPRRP</sequence>
<feature type="domain" description="Exonuclease" evidence="1">
    <location>
        <begin position="17"/>
        <end position="181"/>
    </location>
</feature>
<organism evidence="2 3">
    <name type="scientific">Candidatus Ozemobacter sibiricus</name>
    <dbReference type="NCBI Taxonomy" id="2268124"/>
    <lineage>
        <taxon>Bacteria</taxon>
        <taxon>Candidatus Ozemobacteria</taxon>
        <taxon>Candidatus Ozemobacterales</taxon>
        <taxon>Candidatus Ozemobacteraceae</taxon>
        <taxon>Candidatus Ozemobacter</taxon>
    </lineage>
</organism>
<evidence type="ECO:0000259" key="1">
    <source>
        <dbReference type="SMART" id="SM00479"/>
    </source>
</evidence>
<protein>
    <submittedName>
        <fullName evidence="2">DNA polymerase III epsilon subunit</fullName>
    </submittedName>
</protein>